<organism evidence="2 3">
    <name type="scientific">Deinococcus aquiradiocola</name>
    <dbReference type="NCBI Taxonomy" id="393059"/>
    <lineage>
        <taxon>Bacteria</taxon>
        <taxon>Thermotogati</taxon>
        <taxon>Deinococcota</taxon>
        <taxon>Deinococci</taxon>
        <taxon>Deinococcales</taxon>
        <taxon>Deinococcaceae</taxon>
        <taxon>Deinococcus</taxon>
    </lineage>
</organism>
<dbReference type="InterPro" id="IPR053521">
    <property type="entry name" value="McjB-like"/>
</dbReference>
<reference evidence="2" key="1">
    <citation type="journal article" date="2014" name="Int. J. Syst. Evol. Microbiol.">
        <title>Complete genome sequence of Corynebacterium casei LMG S-19264T (=DSM 44701T), isolated from a smear-ripened cheese.</title>
        <authorList>
            <consortium name="US DOE Joint Genome Institute (JGI-PGF)"/>
            <person name="Walter F."/>
            <person name="Albersmeier A."/>
            <person name="Kalinowski J."/>
            <person name="Ruckert C."/>
        </authorList>
    </citation>
    <scope>NUCLEOTIDE SEQUENCE</scope>
    <source>
        <strain evidence="2">JCM 14371</strain>
    </source>
</reference>
<evidence type="ECO:0000313" key="2">
    <source>
        <dbReference type="EMBL" id="GGJ75783.1"/>
    </source>
</evidence>
<reference evidence="2" key="2">
    <citation type="submission" date="2020-09" db="EMBL/GenBank/DDBJ databases">
        <authorList>
            <person name="Sun Q."/>
            <person name="Ohkuma M."/>
        </authorList>
    </citation>
    <scope>NUCLEOTIDE SEQUENCE</scope>
    <source>
        <strain evidence="2">JCM 14371</strain>
    </source>
</reference>
<evidence type="ECO:0000259" key="1">
    <source>
        <dbReference type="Pfam" id="PF13471"/>
    </source>
</evidence>
<dbReference type="AlphaFoldDB" id="A0A917UQH0"/>
<gene>
    <name evidence="2" type="ORF">GCM10008939_20040</name>
</gene>
<dbReference type="InterPro" id="IPR032708">
    <property type="entry name" value="McjB_C"/>
</dbReference>
<accession>A0A917UQH0</accession>
<dbReference type="Proteomes" id="UP000635726">
    <property type="component" value="Unassembled WGS sequence"/>
</dbReference>
<keyword evidence="3" id="KW-1185">Reference proteome</keyword>
<feature type="domain" description="Microcin J25-processing protein McjB C-terminal" evidence="1">
    <location>
        <begin position="326"/>
        <end position="433"/>
    </location>
</feature>
<dbReference type="EMBL" id="BMOE01000006">
    <property type="protein sequence ID" value="GGJ75783.1"/>
    <property type="molecule type" value="Genomic_DNA"/>
</dbReference>
<evidence type="ECO:0000313" key="3">
    <source>
        <dbReference type="Proteomes" id="UP000635726"/>
    </source>
</evidence>
<protein>
    <recommendedName>
        <fullName evidence="1">Microcin J25-processing protein McjB C-terminal domain-containing protein</fullName>
    </recommendedName>
</protein>
<dbReference type="NCBIfam" id="NF033537">
    <property type="entry name" value="lasso_biosyn_B2"/>
    <property type="match status" value="1"/>
</dbReference>
<proteinExistence type="predicted"/>
<dbReference type="InterPro" id="IPR039498">
    <property type="entry name" value="NTP_transf_5"/>
</dbReference>
<dbReference type="Pfam" id="PF14907">
    <property type="entry name" value="NTP_transf_5"/>
    <property type="match status" value="1"/>
</dbReference>
<sequence>MAAMNPRDARQIALFVQGDVSDAPPADQLRQHRLSALAFHRLDASHPTRAEVRADYRELVLRRQIVLAELRPLLDAWCAEGLQVMVFKGYHLAEYVYERPELRPYGDVDVLIRPEQAERASSTAQRLGYRVTWQASDSLEPHKHELLHLLSPSGQVVLDVHSRLLHNTLRGSARQQRITDAVWRQAVPVDRSGLLGPAPVDALLVGLILNRLWVPEQWVIKAQDLLDFRALVERAGVTEAQLWARARQFGCTQTVRQFLRRCDGFTNRIDLSAVTPTQRARWDVELLQERGSVTGEYALALAAKLPEVAVDVAAALPGVLYVLWLLRRTPDLPTLLRRVTPPTAAAREVPDRERQRLVRGVHLALTLLRVRPGGNCLPRSLALYRAYRLAGLPAVLTSGVRRSAQGIDSHAWVELHGAPINDPYAHENPGRYRVNLRYPLD</sequence>
<dbReference type="Pfam" id="PF13471">
    <property type="entry name" value="Transglut_core3"/>
    <property type="match status" value="1"/>
</dbReference>
<name>A0A917UQH0_9DEIO</name>
<comment type="caution">
    <text evidence="2">The sequence shown here is derived from an EMBL/GenBank/DDBJ whole genome shotgun (WGS) entry which is preliminary data.</text>
</comment>